<evidence type="ECO:0000313" key="7">
    <source>
        <dbReference type="EMBL" id="KFM75428.1"/>
    </source>
</evidence>
<comment type="subcellular location">
    <subcellularLocation>
        <location evidence="1">Membrane</location>
    </subcellularLocation>
</comment>
<feature type="chain" id="PRO_5001830415" evidence="5">
    <location>
        <begin position="20"/>
        <end position="160"/>
    </location>
</feature>
<keyword evidence="7" id="KW-0675">Receptor</keyword>
<dbReference type="Proteomes" id="UP000054359">
    <property type="component" value="Unassembled WGS sequence"/>
</dbReference>
<evidence type="ECO:0000256" key="3">
    <source>
        <dbReference type="ARBA" id="ARBA00022989"/>
    </source>
</evidence>
<evidence type="ECO:0000313" key="8">
    <source>
        <dbReference type="Proteomes" id="UP000054359"/>
    </source>
</evidence>
<dbReference type="EMBL" id="KK119343">
    <property type="protein sequence ID" value="KFM75428.1"/>
    <property type="molecule type" value="Genomic_DNA"/>
</dbReference>
<dbReference type="STRING" id="407821.A0A087UDI9"/>
<dbReference type="OrthoDB" id="6419701at2759"/>
<evidence type="ECO:0000256" key="2">
    <source>
        <dbReference type="ARBA" id="ARBA00022692"/>
    </source>
</evidence>
<reference evidence="7 8" key="1">
    <citation type="submission" date="2013-11" db="EMBL/GenBank/DDBJ databases">
        <title>Genome sequencing of Stegodyphus mimosarum.</title>
        <authorList>
            <person name="Bechsgaard J."/>
        </authorList>
    </citation>
    <scope>NUCLEOTIDE SEQUENCE [LARGE SCALE GENOMIC DNA]</scope>
</reference>
<evidence type="ECO:0000259" key="6">
    <source>
        <dbReference type="Pfam" id="PF01094"/>
    </source>
</evidence>
<keyword evidence="3" id="KW-1133">Transmembrane helix</keyword>
<evidence type="ECO:0000256" key="1">
    <source>
        <dbReference type="ARBA" id="ARBA00004370"/>
    </source>
</evidence>
<sequence length="160" mass="18374">MYILLKISSLLLFITCATSYTERIPVGVILKKDEHKVIETVINYVSWNQRTNDGQSQFVIDIIKDNVEEEDAVHYQQSICRLLKKGIMVLLAPSTCSVCFSVLATTSNEFKIPLISQELPEFPLDVSPKYAVGIRPGTTRAILDLVRYYHWQDIVYMYDH</sequence>
<dbReference type="InterPro" id="IPR001828">
    <property type="entry name" value="ANF_lig-bd_rcpt"/>
</dbReference>
<dbReference type="GO" id="GO:0016020">
    <property type="term" value="C:membrane"/>
    <property type="evidence" value="ECO:0007669"/>
    <property type="project" value="UniProtKB-SubCell"/>
</dbReference>
<feature type="signal peptide" evidence="5">
    <location>
        <begin position="1"/>
        <end position="19"/>
    </location>
</feature>
<dbReference type="InterPro" id="IPR028082">
    <property type="entry name" value="Peripla_BP_I"/>
</dbReference>
<dbReference type="SUPFAM" id="SSF53822">
    <property type="entry name" value="Periplasmic binding protein-like I"/>
    <property type="match status" value="1"/>
</dbReference>
<dbReference type="Gene3D" id="3.40.50.2300">
    <property type="match status" value="2"/>
</dbReference>
<keyword evidence="8" id="KW-1185">Reference proteome</keyword>
<keyword evidence="5" id="KW-0732">Signal</keyword>
<name>A0A087UDI9_STEMI</name>
<keyword evidence="4" id="KW-0472">Membrane</keyword>
<protein>
    <submittedName>
        <fullName evidence="7">Glutamate receptor 1</fullName>
    </submittedName>
</protein>
<feature type="domain" description="Receptor ligand binding region" evidence="6">
    <location>
        <begin position="55"/>
        <end position="159"/>
    </location>
</feature>
<accession>A0A087UDI9</accession>
<feature type="non-terminal residue" evidence="7">
    <location>
        <position position="160"/>
    </location>
</feature>
<dbReference type="Pfam" id="PF01094">
    <property type="entry name" value="ANF_receptor"/>
    <property type="match status" value="1"/>
</dbReference>
<evidence type="ECO:0000256" key="5">
    <source>
        <dbReference type="SAM" id="SignalP"/>
    </source>
</evidence>
<evidence type="ECO:0000256" key="4">
    <source>
        <dbReference type="ARBA" id="ARBA00023136"/>
    </source>
</evidence>
<gene>
    <name evidence="7" type="ORF">X975_17094</name>
</gene>
<proteinExistence type="predicted"/>
<dbReference type="AlphaFoldDB" id="A0A087UDI9"/>
<organism evidence="7 8">
    <name type="scientific">Stegodyphus mimosarum</name>
    <name type="common">African social velvet spider</name>
    <dbReference type="NCBI Taxonomy" id="407821"/>
    <lineage>
        <taxon>Eukaryota</taxon>
        <taxon>Metazoa</taxon>
        <taxon>Ecdysozoa</taxon>
        <taxon>Arthropoda</taxon>
        <taxon>Chelicerata</taxon>
        <taxon>Arachnida</taxon>
        <taxon>Araneae</taxon>
        <taxon>Araneomorphae</taxon>
        <taxon>Entelegynae</taxon>
        <taxon>Eresoidea</taxon>
        <taxon>Eresidae</taxon>
        <taxon>Stegodyphus</taxon>
    </lineage>
</organism>
<keyword evidence="2" id="KW-0812">Transmembrane</keyword>